<sequence length="55" mass="5927">MDESWRAFGMGTEGVFGAAIGVSTSMVFLLVRFSAVLERPGAGLDFIRSSSRIQD</sequence>
<protein>
    <submittedName>
        <fullName evidence="2">Uncharacterized protein</fullName>
    </submittedName>
</protein>
<feature type="transmembrane region" description="Helical" evidence="1">
    <location>
        <begin position="14"/>
        <end position="31"/>
    </location>
</feature>
<keyword evidence="1" id="KW-1133">Transmembrane helix</keyword>
<name>A0A7X1E3Q1_9BACT</name>
<evidence type="ECO:0000256" key="1">
    <source>
        <dbReference type="SAM" id="Phobius"/>
    </source>
</evidence>
<dbReference type="EMBL" id="JACHVA010000052">
    <property type="protein sequence ID" value="MBC2601296.1"/>
    <property type="molecule type" value="Genomic_DNA"/>
</dbReference>
<keyword evidence="3" id="KW-1185">Reference proteome</keyword>
<accession>A0A7X1E3Q1</accession>
<comment type="caution">
    <text evidence="2">The sequence shown here is derived from an EMBL/GenBank/DDBJ whole genome shotgun (WGS) entry which is preliminary data.</text>
</comment>
<evidence type="ECO:0000313" key="3">
    <source>
        <dbReference type="Proteomes" id="UP000525652"/>
    </source>
</evidence>
<evidence type="ECO:0000313" key="2">
    <source>
        <dbReference type="EMBL" id="MBC2601296.1"/>
    </source>
</evidence>
<keyword evidence="1" id="KW-0472">Membrane</keyword>
<reference evidence="2 3" key="1">
    <citation type="submission" date="2020-07" db="EMBL/GenBank/DDBJ databases">
        <authorList>
            <person name="Feng X."/>
        </authorList>
    </citation>
    <scope>NUCLEOTIDE SEQUENCE [LARGE SCALE GENOMIC DNA]</scope>
    <source>
        <strain evidence="2 3">JCM14086</strain>
    </source>
</reference>
<dbReference type="Proteomes" id="UP000525652">
    <property type="component" value="Unassembled WGS sequence"/>
</dbReference>
<dbReference type="RefSeq" id="WP_185692014.1">
    <property type="nucleotide sequence ID" value="NZ_JACHVA010000052.1"/>
</dbReference>
<proteinExistence type="predicted"/>
<keyword evidence="1" id="KW-0812">Transmembrane</keyword>
<dbReference type="AlphaFoldDB" id="A0A7X1E3Q1"/>
<gene>
    <name evidence="2" type="ORF">H5P30_05855</name>
</gene>
<organism evidence="2 3">
    <name type="scientific">Puniceicoccus vermicola</name>
    <dbReference type="NCBI Taxonomy" id="388746"/>
    <lineage>
        <taxon>Bacteria</taxon>
        <taxon>Pseudomonadati</taxon>
        <taxon>Verrucomicrobiota</taxon>
        <taxon>Opitutia</taxon>
        <taxon>Puniceicoccales</taxon>
        <taxon>Puniceicoccaceae</taxon>
        <taxon>Puniceicoccus</taxon>
    </lineage>
</organism>